<dbReference type="EMBL" id="LAZR01051929">
    <property type="protein sequence ID" value="KKK84093.1"/>
    <property type="molecule type" value="Genomic_DNA"/>
</dbReference>
<sequence length="181" mass="19953">PLHGAKRIGGIFAFRKHALDWFIAQDQHFLELAESCDINRICGNGLDQTCVTVPYREYYSVDRPADIVRVERALAAATIPPDGVLDRHIFIDIDGTLTDNPTEPGKAIAERIEHIKQLVGQNQSVVIWSARGAAYARNFAGENGLLEIVTAIGKPEMLVDDDPGIRAKGSMPIVSPEEFFK</sequence>
<name>A0A0F8YRM2_9ZZZZ</name>
<dbReference type="InterPro" id="IPR036412">
    <property type="entry name" value="HAD-like_sf"/>
</dbReference>
<dbReference type="Gene3D" id="3.90.550.10">
    <property type="entry name" value="Spore Coat Polysaccharide Biosynthesis Protein SpsA, Chain A"/>
    <property type="match status" value="1"/>
</dbReference>
<reference evidence="1" key="1">
    <citation type="journal article" date="2015" name="Nature">
        <title>Complex archaea that bridge the gap between prokaryotes and eukaryotes.</title>
        <authorList>
            <person name="Spang A."/>
            <person name="Saw J.H."/>
            <person name="Jorgensen S.L."/>
            <person name="Zaremba-Niedzwiedzka K."/>
            <person name="Martijn J."/>
            <person name="Lind A.E."/>
            <person name="van Eijk R."/>
            <person name="Schleper C."/>
            <person name="Guy L."/>
            <person name="Ettema T.J."/>
        </authorList>
    </citation>
    <scope>NUCLEOTIDE SEQUENCE</scope>
</reference>
<protein>
    <submittedName>
        <fullName evidence="1">Uncharacterized protein</fullName>
    </submittedName>
</protein>
<dbReference type="AlphaFoldDB" id="A0A0F8YRM2"/>
<dbReference type="InterPro" id="IPR029044">
    <property type="entry name" value="Nucleotide-diphossugar_trans"/>
</dbReference>
<accession>A0A0F8YRM2</accession>
<proteinExistence type="predicted"/>
<feature type="non-terminal residue" evidence="1">
    <location>
        <position position="1"/>
    </location>
</feature>
<dbReference type="SUPFAM" id="SSF53448">
    <property type="entry name" value="Nucleotide-diphospho-sugar transferases"/>
    <property type="match status" value="1"/>
</dbReference>
<gene>
    <name evidence="1" type="ORF">LCGC14_2786810</name>
</gene>
<dbReference type="InterPro" id="IPR023214">
    <property type="entry name" value="HAD_sf"/>
</dbReference>
<organism evidence="1">
    <name type="scientific">marine sediment metagenome</name>
    <dbReference type="NCBI Taxonomy" id="412755"/>
    <lineage>
        <taxon>unclassified sequences</taxon>
        <taxon>metagenomes</taxon>
        <taxon>ecological metagenomes</taxon>
    </lineage>
</organism>
<evidence type="ECO:0000313" key="1">
    <source>
        <dbReference type="EMBL" id="KKK84093.1"/>
    </source>
</evidence>
<dbReference type="SUPFAM" id="SSF56784">
    <property type="entry name" value="HAD-like"/>
    <property type="match status" value="1"/>
</dbReference>
<dbReference type="Gene3D" id="3.40.50.1000">
    <property type="entry name" value="HAD superfamily/HAD-like"/>
    <property type="match status" value="1"/>
</dbReference>
<comment type="caution">
    <text evidence="1">The sequence shown here is derived from an EMBL/GenBank/DDBJ whole genome shotgun (WGS) entry which is preliminary data.</text>
</comment>